<dbReference type="EMBL" id="LR865367">
    <property type="protein sequence ID" value="CAD2086769.1"/>
    <property type="molecule type" value="Genomic_DNA"/>
</dbReference>
<feature type="region of interest" description="Disordered" evidence="1">
    <location>
        <begin position="18"/>
        <end position="58"/>
    </location>
</feature>
<protein>
    <submittedName>
        <fullName evidence="2">Uncharacterized protein</fullName>
    </submittedName>
</protein>
<evidence type="ECO:0000256" key="1">
    <source>
        <dbReference type="SAM" id="MobiDB-lite"/>
    </source>
</evidence>
<evidence type="ECO:0000313" key="3">
    <source>
        <dbReference type="Proteomes" id="UP000515308"/>
    </source>
</evidence>
<dbReference type="Proteomes" id="UP000515308">
    <property type="component" value="Chromosome PVLDE_05"/>
</dbReference>
<accession>A0A6V7RY59</accession>
<feature type="compositionally biased region" description="Basic and acidic residues" evidence="1">
    <location>
        <begin position="38"/>
        <end position="48"/>
    </location>
</feature>
<organism evidence="2 3">
    <name type="scientific">Plasmodium vinckei lentum</name>
    <dbReference type="NCBI Taxonomy" id="138297"/>
    <lineage>
        <taxon>Eukaryota</taxon>
        <taxon>Sar</taxon>
        <taxon>Alveolata</taxon>
        <taxon>Apicomplexa</taxon>
        <taxon>Aconoidasida</taxon>
        <taxon>Haemosporida</taxon>
        <taxon>Plasmodiidae</taxon>
        <taxon>Plasmodium</taxon>
        <taxon>Plasmodium (Vinckeia)</taxon>
    </lineage>
</organism>
<dbReference type="AlphaFoldDB" id="A0A6V7RY59"/>
<name>A0A6V7RY59_PLAVN</name>
<dbReference type="VEuPathDB" id="PlasmoDB:PVLDE_0500390"/>
<evidence type="ECO:0000313" key="2">
    <source>
        <dbReference type="EMBL" id="CAD2086769.1"/>
    </source>
</evidence>
<gene>
    <name evidence="2" type="ORF">PVLDE_0500390</name>
</gene>
<sequence>MKYYLSFFKNRLWPQRTKGQNHTTVSTNNKISKKKIEKKVEKKNEKNKSVTPSDSLLTQENGKKNFKKMQLSNKSNLNYFINIKFEMNNIKYNEIRRYYLNNSNNFINSDGLKCNIVSAINCHDNILFYLFVFSFTNIENNFIELIQIHIKNSKTNETVSKTIPFVIINLNNSKNADHLTFQYPSNNHKLFSNVKIAIKIQENIKISKYANENTFIQDVSMDNIFYVIEYRVWNNYYELNQN</sequence>
<proteinExistence type="predicted"/>
<reference evidence="2 3" key="1">
    <citation type="submission" date="2020-08" db="EMBL/GenBank/DDBJ databases">
        <authorList>
            <person name="Ramaprasad A."/>
        </authorList>
    </citation>
    <scope>NUCLEOTIDE SEQUENCE [LARGE SCALE GENOMIC DNA]</scope>
</reference>